<feature type="region of interest" description="Disordered" evidence="13">
    <location>
        <begin position="935"/>
        <end position="957"/>
    </location>
</feature>
<dbReference type="FunFam" id="4.10.270.10:FF:000001">
    <property type="entry name" value="Myosin heavy chain, non-muscle"/>
    <property type="match status" value="1"/>
</dbReference>
<dbReference type="FunFam" id="1.20.5.340:FF:000008">
    <property type="entry name" value="Myosin heavy chain 11"/>
    <property type="match status" value="1"/>
</dbReference>
<dbReference type="GO" id="GO:0008360">
    <property type="term" value="P:regulation of cell shape"/>
    <property type="evidence" value="ECO:0007669"/>
    <property type="project" value="TreeGrafter"/>
</dbReference>
<dbReference type="GO" id="GO:0030016">
    <property type="term" value="C:myofibril"/>
    <property type="evidence" value="ECO:0007669"/>
    <property type="project" value="UniProtKB-SubCell"/>
</dbReference>
<evidence type="ECO:0000256" key="4">
    <source>
        <dbReference type="ARBA" id="ARBA00022490"/>
    </source>
</evidence>
<accession>A0A665XDA1</accession>
<evidence type="ECO:0000259" key="15">
    <source>
        <dbReference type="PROSITE" id="PS51844"/>
    </source>
</evidence>
<evidence type="ECO:0000313" key="16">
    <source>
        <dbReference type="Ensembl" id="ENSENLP00000053874.1"/>
    </source>
</evidence>
<dbReference type="Proteomes" id="UP000472264">
    <property type="component" value="Chromosome 1"/>
</dbReference>
<protein>
    <submittedName>
        <fullName evidence="16">Myosin-10</fullName>
    </submittedName>
</protein>
<feature type="domain" description="Myosin motor" evidence="14">
    <location>
        <begin position="85"/>
        <end position="787"/>
    </location>
</feature>
<dbReference type="GO" id="GO:0051015">
    <property type="term" value="F:actin filament binding"/>
    <property type="evidence" value="ECO:0007669"/>
    <property type="project" value="InterPro"/>
</dbReference>
<dbReference type="Pfam" id="PF00063">
    <property type="entry name" value="Myosin_head"/>
    <property type="match status" value="1"/>
</dbReference>
<dbReference type="FunFam" id="1.20.58.530:FF:000003">
    <property type="entry name" value="Myosin heavy chain 10"/>
    <property type="match status" value="1"/>
</dbReference>
<dbReference type="InterPro" id="IPR036961">
    <property type="entry name" value="Kinesin_motor_dom_sf"/>
</dbReference>
<dbReference type="Gene3D" id="1.10.10.820">
    <property type="match status" value="1"/>
</dbReference>
<feature type="binding site" evidence="12">
    <location>
        <begin position="178"/>
        <end position="185"/>
    </location>
    <ligand>
        <name>ATP</name>
        <dbReference type="ChEBI" id="CHEBI:30616"/>
    </ligand>
</feature>
<organism evidence="16 17">
    <name type="scientific">Echeneis naucrates</name>
    <name type="common">Live sharksucker</name>
    <dbReference type="NCBI Taxonomy" id="173247"/>
    <lineage>
        <taxon>Eukaryota</taxon>
        <taxon>Metazoa</taxon>
        <taxon>Chordata</taxon>
        <taxon>Craniata</taxon>
        <taxon>Vertebrata</taxon>
        <taxon>Euteleostomi</taxon>
        <taxon>Actinopterygii</taxon>
        <taxon>Neopterygii</taxon>
        <taxon>Teleostei</taxon>
        <taxon>Neoteleostei</taxon>
        <taxon>Acanthomorphata</taxon>
        <taxon>Carangaria</taxon>
        <taxon>Carangiformes</taxon>
        <taxon>Echeneidae</taxon>
        <taxon>Echeneis</taxon>
    </lineage>
</organism>
<dbReference type="PROSITE" id="PS51844">
    <property type="entry name" value="SH3_LIKE"/>
    <property type="match status" value="1"/>
</dbReference>
<dbReference type="PANTHER" id="PTHR45615:SF24">
    <property type="entry name" value="MYOSIN-10"/>
    <property type="match status" value="1"/>
</dbReference>
<dbReference type="FunFam" id="1.20.5.340:FF:000007">
    <property type="entry name" value="Myosin heavy chain, non-muscle"/>
    <property type="match status" value="1"/>
</dbReference>
<dbReference type="Gene3D" id="4.10.270.10">
    <property type="entry name" value="Myosin, subunit A"/>
    <property type="match status" value="1"/>
</dbReference>
<dbReference type="Gene3D" id="6.10.250.2420">
    <property type="match status" value="1"/>
</dbReference>
<evidence type="ECO:0000256" key="13">
    <source>
        <dbReference type="SAM" id="MobiDB-lite"/>
    </source>
</evidence>
<keyword evidence="11 12" id="KW-0009">Actin-binding</keyword>
<dbReference type="Gene3D" id="1.20.5.370">
    <property type="match status" value="1"/>
</dbReference>
<dbReference type="InterPro" id="IPR001609">
    <property type="entry name" value="Myosin_head_motor_dom-like"/>
</dbReference>
<feature type="compositionally biased region" description="Low complexity" evidence="13">
    <location>
        <begin position="1924"/>
        <end position="1934"/>
    </location>
</feature>
<dbReference type="Pfam" id="PF00612">
    <property type="entry name" value="IQ"/>
    <property type="match status" value="1"/>
</dbReference>
<dbReference type="SMART" id="SM00242">
    <property type="entry name" value="MYSc"/>
    <property type="match status" value="1"/>
</dbReference>
<keyword evidence="8" id="KW-0175">Coiled coil</keyword>
<dbReference type="GO" id="GO:0000281">
    <property type="term" value="P:mitotic cytokinesis"/>
    <property type="evidence" value="ECO:0007669"/>
    <property type="project" value="TreeGrafter"/>
</dbReference>
<dbReference type="FunFam" id="1.20.5.4820:FF:000002">
    <property type="entry name" value="Myosin heavy chain 10"/>
    <property type="match status" value="1"/>
</dbReference>
<evidence type="ECO:0000256" key="6">
    <source>
        <dbReference type="ARBA" id="ARBA00022840"/>
    </source>
</evidence>
<dbReference type="CDD" id="cd14920">
    <property type="entry name" value="MYSc_Myh10"/>
    <property type="match status" value="1"/>
</dbReference>
<dbReference type="Gene3D" id="1.20.120.720">
    <property type="entry name" value="Myosin VI head, motor domain, U50 subdomain"/>
    <property type="match status" value="1"/>
</dbReference>
<feature type="compositionally biased region" description="Polar residues" evidence="13">
    <location>
        <begin position="1961"/>
        <end position="1970"/>
    </location>
</feature>
<dbReference type="InterPro" id="IPR000048">
    <property type="entry name" value="IQ_motif_EF-hand-BS"/>
</dbReference>
<dbReference type="Gene3D" id="1.20.58.530">
    <property type="match status" value="1"/>
</dbReference>
<feature type="region of interest" description="Actin-binding" evidence="12">
    <location>
        <begin position="665"/>
        <end position="687"/>
    </location>
</feature>
<sequence length="1970" mass="228971">MAQRSGQEDPERYLFVDRAVVYNPAAQADWTAKRLVWIPSERHGFEAASIHEERGDEVVVELAENGKKAVVNKDDIQKMNPPKFSKVEDMAELTCLNEASVLHNLKDRYYSGLIYTYSGLFCVVINPYKNLPIYSENIIEMYRGKKRHEMPPHIYAISESAYRCMLQDREDQSILCTGESGAGKTENTKKVIQYLAHVASSHKGRKDHNIPNPLLGELERQLLQANPILESFGNAKTVKNDNSSRFGKFIRINFDVTGYIVGANIETYLLEKSRAIRQAKDERTFHIFYQLLAGAGEHLKSDLLLEGFNNYRFLSNGNIPIPGQQDKDNFHETMEAMHIMSFAHEEILAMLKVVSSVLQFGNIVFKKERNTDQASMPDNTAAQKLCHLLGMNVMEFTRAILSPRIKVGRDYVQKAQTKEQADFAVEALAKATYERLFRWLVHRINKALDRTKRQGASFIGILDIAGFEIFQLNSFEQLCINYTNEKLQQLFNHTMFILEQEEYQREGIEWSFIDFGLDLQPCIDLIERPANPPGVLALLDEECWFPKATDKTFVDKLIQEQGTHTKFQKPRQLKDKADFCIIHYAGRVDYKADEWLMKNMDPLNDNVATLLHQSTDKFVAELWKDVDRIVGLDQVAGMNETAFGATYKTKKGMFRTVGQLYKESLTKLMATLRNTNPNFVRCIIPNHEKRAGKLEPHLVLDQLRCNGVLEGIRICRQGFPNRIVFQEFRQRYEILTPNAIPKGFMDGKQACERMIQALELDPNLFRIGQSKIFFRTGVLAHLEEERDLKITDIIIYFQSVCRGYLARKAFAKKQQQLSALKVLQRNCAAYLKLRHWQWWRLFTKVKPLLQVTRQEEELQAKDEELIKVKERQLKVENELVEMERKHQQLIEEKNILAEQLHAETELFAEAEEMRVRLLSRKQELEEILHDLESRVEEEEERNQSLQNEKKKMQSHIQDLEEQLDEEEAARQKLQLDKVTAEAKIKKMEEDILLLEDQNSKFLKEKKLLEDRISEMTSQLAEEEEKAKNLGKVKNKLICLISERLKKEEKTRQELEKAKRKLDAETTDLQDQIVELQVQIEELKIQLTKKEEELQAALARSDEEAIQKNNALKQIRELQAQLVELNEDLESEKMCRSKAEKLKRDLSEELEALKTELEDTLDTTAAQQELRTKREQEVAELKKAIDEETKNHEVQIQEVRQRHATALEELSEQLEQAKRFKANLEKNKQSLESDNRELACEVKSLQQAKVESEHKRKKLEAQLQEFMARATEVERAKVELAERSHKLQTELDNVSTLLEEAEKRGVKLAKEVDNLNGKLQDSEELRQEETRQKLNLSGQIRQLEVEKNTLMEQQEEEEEARRNLEKQLQSTKKKLEDDVGAMEGLEEVKKKLQKDMELTNQRLEEKTLAMDKMEKTKNRLQQELDDLTVDLDHQRQIVSNLEKKQKKFDQMLAEEKTISARYAEERDRAEAEAREKDTKALSMARALEEALETKEELERFNKQLRAEMEDLMSSKDDVGKNVHELEKSKRMLEQHVEEMRTQLEELEDELQATEDAKLRLEVNMQAMKAQFDRDVQARDEQGEEKKRALVKQVHRMEAELEDERKQRTLSVATKKKLEMDLNELEGQIEAANKGRDEAIKQLRKLQAQMKDYQRELEDARASRDEIFTQSKENEKKLKSLEAEILQLQEDHAASERARRHAEQERDELTDEISNSVSGKSSLLEEKRRLEARIAQLEEELEEEQGNMEMLNDRFKKTTLQVETLNTELSGERSAAQKSENARQQMERQNKVLSKLAELEGAVKSKFKASIAAQEAKLLQLEEQLEQEVKERAAANKIVRRTEKKLKEVMMQVEDERRHADQYKEQMEKANSRMKQLKRQLEETEEEATRANASRRKLQRELDDATEASEGLTREVNSLKNRLRRGGPVSSFSSGRSSRRNLNLDGASVDLSDDDADSRASDFNETQTSNTE</sequence>
<reference evidence="16" key="3">
    <citation type="submission" date="2025-09" db="UniProtKB">
        <authorList>
            <consortium name="Ensembl"/>
        </authorList>
    </citation>
    <scope>IDENTIFICATION</scope>
</reference>
<keyword evidence="17" id="KW-1185">Reference proteome</keyword>
<evidence type="ECO:0000256" key="1">
    <source>
        <dbReference type="ARBA" id="ARBA00004657"/>
    </source>
</evidence>
<keyword evidence="7" id="KW-0112">Calmodulin-binding</keyword>
<reference evidence="16" key="2">
    <citation type="submission" date="2025-08" db="UniProtKB">
        <authorList>
            <consortium name="Ensembl"/>
        </authorList>
    </citation>
    <scope>IDENTIFICATION</scope>
</reference>
<dbReference type="InterPro" id="IPR008989">
    <property type="entry name" value="Myosin_S1_N"/>
</dbReference>
<evidence type="ECO:0000256" key="10">
    <source>
        <dbReference type="ARBA" id="ARBA00023175"/>
    </source>
</evidence>
<dbReference type="PANTHER" id="PTHR45615">
    <property type="entry name" value="MYOSIN HEAVY CHAIN, NON-MUSCLE"/>
    <property type="match status" value="1"/>
</dbReference>
<evidence type="ECO:0000256" key="11">
    <source>
        <dbReference type="ARBA" id="ARBA00023203"/>
    </source>
</evidence>
<evidence type="ECO:0000256" key="2">
    <source>
        <dbReference type="ARBA" id="ARBA00008314"/>
    </source>
</evidence>
<comment type="similarity">
    <text evidence="2 12">Belongs to the TRAFAC class myosin-kinesin ATPase superfamily. Myosin family.</text>
</comment>
<dbReference type="InterPro" id="IPR004009">
    <property type="entry name" value="SH3_Myosin"/>
</dbReference>
<feature type="region of interest" description="Disordered" evidence="13">
    <location>
        <begin position="1689"/>
        <end position="1718"/>
    </location>
</feature>
<dbReference type="FunFam" id="3.30.70.1590:FF:000001">
    <property type="entry name" value="Myosin heavy chain"/>
    <property type="match status" value="1"/>
</dbReference>
<dbReference type="SUPFAM" id="SSF52540">
    <property type="entry name" value="P-loop containing nucleoside triphosphate hydrolases"/>
    <property type="match status" value="1"/>
</dbReference>
<dbReference type="InterPro" id="IPR014751">
    <property type="entry name" value="XRCC4-like_C"/>
</dbReference>
<evidence type="ECO:0000313" key="17">
    <source>
        <dbReference type="Proteomes" id="UP000472264"/>
    </source>
</evidence>
<feature type="compositionally biased region" description="Basic and acidic residues" evidence="13">
    <location>
        <begin position="1689"/>
        <end position="1702"/>
    </location>
</feature>
<dbReference type="FunFam" id="1.20.5.340:FF:000009">
    <property type="entry name" value="myosin-11 isoform X2"/>
    <property type="match status" value="1"/>
</dbReference>
<dbReference type="Pfam" id="PF01576">
    <property type="entry name" value="Myosin_tail_1"/>
    <property type="match status" value="1"/>
</dbReference>
<feature type="region of interest" description="Disordered" evidence="13">
    <location>
        <begin position="1854"/>
        <end position="1970"/>
    </location>
</feature>
<dbReference type="Gene3D" id="2.30.30.360">
    <property type="entry name" value="Myosin S1 fragment, N-terminal"/>
    <property type="match status" value="1"/>
</dbReference>
<evidence type="ECO:0000256" key="9">
    <source>
        <dbReference type="ARBA" id="ARBA00023123"/>
    </source>
</evidence>
<dbReference type="FunFam" id="1.10.10.820:FF:000002">
    <property type="entry name" value="Myosin heavy chain 10"/>
    <property type="match status" value="1"/>
</dbReference>
<keyword evidence="9 12" id="KW-0518">Myosin</keyword>
<dbReference type="Gene3D" id="3.30.70.1590">
    <property type="match status" value="1"/>
</dbReference>
<keyword evidence="10 12" id="KW-0505">Motor protein</keyword>
<dbReference type="InterPro" id="IPR002928">
    <property type="entry name" value="Myosin_tail"/>
</dbReference>
<dbReference type="FunFam" id="1.20.120.720:FF:000002">
    <property type="entry name" value="Myosin heavy chain 10"/>
    <property type="match status" value="1"/>
</dbReference>
<feature type="region of interest" description="Disordered" evidence="13">
    <location>
        <begin position="1766"/>
        <end position="1786"/>
    </location>
</feature>
<dbReference type="SMART" id="SM00015">
    <property type="entry name" value="IQ"/>
    <property type="match status" value="1"/>
</dbReference>
<evidence type="ECO:0000256" key="7">
    <source>
        <dbReference type="ARBA" id="ARBA00022860"/>
    </source>
</evidence>
<evidence type="ECO:0000256" key="3">
    <source>
        <dbReference type="ARBA" id="ARBA00022481"/>
    </source>
</evidence>
<proteinExistence type="inferred from homology"/>
<dbReference type="PRINTS" id="PR00193">
    <property type="entry name" value="MYOSINHEAVY"/>
</dbReference>
<dbReference type="GO" id="GO:0031032">
    <property type="term" value="P:actomyosin structure organization"/>
    <property type="evidence" value="ECO:0007669"/>
    <property type="project" value="TreeGrafter"/>
</dbReference>
<evidence type="ECO:0000259" key="14">
    <source>
        <dbReference type="PROSITE" id="PS51456"/>
    </source>
</evidence>
<dbReference type="PROSITE" id="PS51456">
    <property type="entry name" value="MYOSIN_MOTOR"/>
    <property type="match status" value="1"/>
</dbReference>
<dbReference type="Pfam" id="PF02736">
    <property type="entry name" value="Myosin_N"/>
    <property type="match status" value="1"/>
</dbReference>
<dbReference type="SUPFAM" id="SSF50084">
    <property type="entry name" value="Myosin S1 fragment, N-terminal domain"/>
    <property type="match status" value="1"/>
</dbReference>
<evidence type="ECO:0000256" key="8">
    <source>
        <dbReference type="ARBA" id="ARBA00023054"/>
    </source>
</evidence>
<dbReference type="GO" id="GO:0005516">
    <property type="term" value="F:calmodulin binding"/>
    <property type="evidence" value="ECO:0007669"/>
    <property type="project" value="UniProtKB-KW"/>
</dbReference>
<name>A0A665XDA1_ECHNA</name>
<dbReference type="FunFam" id="3.40.850.10:FF:000101">
    <property type="entry name" value="Slow myosin heavy chain 2"/>
    <property type="match status" value="1"/>
</dbReference>
<dbReference type="GO" id="GO:0016460">
    <property type="term" value="C:myosin II complex"/>
    <property type="evidence" value="ECO:0007669"/>
    <property type="project" value="TreeGrafter"/>
</dbReference>
<dbReference type="SUPFAM" id="SSF90257">
    <property type="entry name" value="Myosin rod fragments"/>
    <property type="match status" value="6"/>
</dbReference>
<dbReference type="InterPro" id="IPR027417">
    <property type="entry name" value="P-loop_NTPase"/>
</dbReference>
<evidence type="ECO:0000256" key="5">
    <source>
        <dbReference type="ARBA" id="ARBA00022741"/>
    </source>
</evidence>
<dbReference type="Gene3D" id="3.40.850.10">
    <property type="entry name" value="Kinesin motor domain"/>
    <property type="match status" value="1"/>
</dbReference>
<dbReference type="GO" id="GO:0032982">
    <property type="term" value="C:myosin filament"/>
    <property type="evidence" value="ECO:0007669"/>
    <property type="project" value="TreeGrafter"/>
</dbReference>
<dbReference type="Gene3D" id="1.20.5.340">
    <property type="match status" value="3"/>
</dbReference>
<dbReference type="GO" id="GO:0000146">
    <property type="term" value="F:microfilament motor activity"/>
    <property type="evidence" value="ECO:0007669"/>
    <property type="project" value="TreeGrafter"/>
</dbReference>
<feature type="compositionally biased region" description="Basic and acidic residues" evidence="13">
    <location>
        <begin position="1854"/>
        <end position="1869"/>
    </location>
</feature>
<evidence type="ECO:0000256" key="12">
    <source>
        <dbReference type="PROSITE-ProRule" id="PRU00782"/>
    </source>
</evidence>
<keyword evidence="4" id="KW-0963">Cytoplasm</keyword>
<dbReference type="GO" id="GO:0005524">
    <property type="term" value="F:ATP binding"/>
    <property type="evidence" value="ECO:0007669"/>
    <property type="project" value="UniProtKB-UniRule"/>
</dbReference>
<gene>
    <name evidence="16" type="primary">LOC115044192</name>
</gene>
<dbReference type="Ensembl" id="ENSENLT00000055149.1">
    <property type="protein sequence ID" value="ENSENLP00000053874.1"/>
    <property type="gene ID" value="ENSENLG00000022362.1"/>
</dbReference>
<dbReference type="FunFam" id="2.30.30.360:FF:000001">
    <property type="entry name" value="Myosin heavy chain"/>
    <property type="match status" value="1"/>
</dbReference>
<keyword evidence="3" id="KW-0488">Methylation</keyword>
<feature type="domain" description="Myosin N-terminal SH3-like" evidence="15">
    <location>
        <begin position="31"/>
        <end position="81"/>
    </location>
</feature>
<dbReference type="PROSITE" id="PS50096">
    <property type="entry name" value="IQ"/>
    <property type="match status" value="1"/>
</dbReference>
<comment type="subcellular location">
    <subcellularLocation>
        <location evidence="1">Cytoplasm</location>
        <location evidence="1">Myofibril</location>
    </subcellularLocation>
</comment>
<reference evidence="16" key="1">
    <citation type="submission" date="2021-04" db="EMBL/GenBank/DDBJ databases">
        <authorList>
            <consortium name="Wellcome Sanger Institute Data Sharing"/>
        </authorList>
    </citation>
    <scope>NUCLEOTIDE SEQUENCE [LARGE SCALE GENOMIC DNA]</scope>
</reference>
<keyword evidence="6 12" id="KW-0067">ATP-binding</keyword>
<keyword evidence="5 12" id="KW-0547">Nucleotide-binding</keyword>